<dbReference type="EMBL" id="BAVZ01000015">
    <property type="protein sequence ID" value="GAF09872.1"/>
    <property type="molecule type" value="Genomic_DNA"/>
</dbReference>
<gene>
    <name evidence="2" type="ORF">JCM16418_4032</name>
</gene>
<organism evidence="2 3">
    <name type="scientific">Paenibacillus pini JCM 16418</name>
    <dbReference type="NCBI Taxonomy" id="1236976"/>
    <lineage>
        <taxon>Bacteria</taxon>
        <taxon>Bacillati</taxon>
        <taxon>Bacillota</taxon>
        <taxon>Bacilli</taxon>
        <taxon>Bacillales</taxon>
        <taxon>Paenibacillaceae</taxon>
        <taxon>Paenibacillus</taxon>
    </lineage>
</organism>
<keyword evidence="3" id="KW-1185">Reference proteome</keyword>
<feature type="transmembrane region" description="Helical" evidence="1">
    <location>
        <begin position="21"/>
        <end position="41"/>
    </location>
</feature>
<reference evidence="2 3" key="1">
    <citation type="journal article" date="2014" name="Genome Announc.">
        <title>Draft Genome Sequence of Paenibacillus pini JCM 16418T, Isolated from the Rhizosphere of Pine Tree.</title>
        <authorList>
            <person name="Yuki M."/>
            <person name="Oshima K."/>
            <person name="Suda W."/>
            <person name="Oshida Y."/>
            <person name="Kitamura K."/>
            <person name="Iida Y."/>
            <person name="Hattori M."/>
            <person name="Ohkuma M."/>
        </authorList>
    </citation>
    <scope>NUCLEOTIDE SEQUENCE [LARGE SCALE GENOMIC DNA]</scope>
    <source>
        <strain evidence="2 3">JCM 16418</strain>
    </source>
</reference>
<feature type="transmembrane region" description="Helical" evidence="1">
    <location>
        <begin position="96"/>
        <end position="126"/>
    </location>
</feature>
<feature type="transmembrane region" description="Helical" evidence="1">
    <location>
        <begin position="47"/>
        <end position="75"/>
    </location>
</feature>
<dbReference type="eggNOG" id="COG4200">
    <property type="taxonomic scope" value="Bacteria"/>
</dbReference>
<dbReference type="AlphaFoldDB" id="W7YN34"/>
<dbReference type="OrthoDB" id="9781996at2"/>
<feature type="transmembrane region" description="Helical" evidence="1">
    <location>
        <begin position="225"/>
        <end position="244"/>
    </location>
</feature>
<evidence type="ECO:0000313" key="2">
    <source>
        <dbReference type="EMBL" id="GAF09872.1"/>
    </source>
</evidence>
<keyword evidence="1" id="KW-0812">Transmembrane</keyword>
<dbReference type="PANTHER" id="PTHR37305:SF1">
    <property type="entry name" value="MEMBRANE PROTEIN"/>
    <property type="match status" value="1"/>
</dbReference>
<dbReference type="Pfam" id="PF12730">
    <property type="entry name" value="ABC2_membrane_4"/>
    <property type="match status" value="1"/>
</dbReference>
<evidence type="ECO:0000256" key="1">
    <source>
        <dbReference type="SAM" id="Phobius"/>
    </source>
</evidence>
<sequence>MSSMLRVLSAERLKMSRSYMVLLMFISPILAFIIGLLSEVGDTPQPWIALLGSLSMLHAMLFMPIMSGIFAAFICRYEHAGGGWKQLLVLPVTRTGVYVAKFTVIALLLAMMQLLFLAAIVILGFIKGIHDPFPWDIFARSIIGGWVACLPLAALQLAVSLMWNSFAAPLALNVMLTIPNMLVINSATYGPYYPWAQPFLATLPGESTIYGNDPFGAFNLPFESLMITVVGSFIVFFTAGWLYFRRKEV</sequence>
<feature type="transmembrane region" description="Helical" evidence="1">
    <location>
        <begin position="170"/>
        <end position="190"/>
    </location>
</feature>
<feature type="transmembrane region" description="Helical" evidence="1">
    <location>
        <begin position="138"/>
        <end position="163"/>
    </location>
</feature>
<proteinExistence type="predicted"/>
<name>W7YN34_9BACL</name>
<keyword evidence="1" id="KW-0472">Membrane</keyword>
<evidence type="ECO:0000313" key="3">
    <source>
        <dbReference type="Proteomes" id="UP000019364"/>
    </source>
</evidence>
<accession>W7YN34</accession>
<dbReference type="PANTHER" id="PTHR37305">
    <property type="entry name" value="INTEGRAL MEMBRANE PROTEIN-RELATED"/>
    <property type="match status" value="1"/>
</dbReference>
<dbReference type="Proteomes" id="UP000019364">
    <property type="component" value="Unassembled WGS sequence"/>
</dbReference>
<dbReference type="STRING" id="1236976.JCM16418_4032"/>
<dbReference type="RefSeq" id="WP_036651795.1">
    <property type="nucleotide sequence ID" value="NZ_BAVZ01000015.1"/>
</dbReference>
<keyword evidence="1" id="KW-1133">Transmembrane helix</keyword>
<comment type="caution">
    <text evidence="2">The sequence shown here is derived from an EMBL/GenBank/DDBJ whole genome shotgun (WGS) entry which is preliminary data.</text>
</comment>
<dbReference type="CDD" id="cd21809">
    <property type="entry name" value="ABC-2_lan_permease-like"/>
    <property type="match status" value="1"/>
</dbReference>
<protein>
    <submittedName>
        <fullName evidence="2">Uncharacterized protein</fullName>
    </submittedName>
</protein>